<dbReference type="Proteomes" id="UP000321899">
    <property type="component" value="Unassembled WGS sequence"/>
</dbReference>
<dbReference type="CDD" id="cd00430">
    <property type="entry name" value="PLPDE_III_AR"/>
    <property type="match status" value="1"/>
</dbReference>
<dbReference type="SUPFAM" id="SSF50621">
    <property type="entry name" value="Alanine racemase C-terminal domain-like"/>
    <property type="match status" value="1"/>
</dbReference>
<dbReference type="GO" id="GO:0005829">
    <property type="term" value="C:cytosol"/>
    <property type="evidence" value="ECO:0007669"/>
    <property type="project" value="TreeGrafter"/>
</dbReference>
<evidence type="ECO:0000256" key="2">
    <source>
        <dbReference type="ARBA" id="ARBA00001933"/>
    </source>
</evidence>
<dbReference type="Gene3D" id="2.40.37.10">
    <property type="entry name" value="Lyase, Ornithine Decarboxylase, Chain A, domain 1"/>
    <property type="match status" value="1"/>
</dbReference>
<dbReference type="EMBL" id="VDMB01000010">
    <property type="protein sequence ID" value="TYT74538.1"/>
    <property type="molecule type" value="Genomic_DNA"/>
</dbReference>
<dbReference type="PANTHER" id="PTHR30511:SF0">
    <property type="entry name" value="ALANINE RACEMASE, CATABOLIC-RELATED"/>
    <property type="match status" value="1"/>
</dbReference>
<sequence>MHEHLIWAEIRLDAIAENIRNLRRAGSSAASMMAVVKANAYGHGAIEVARTALANGAASLGVARMEEGIALRTAGFAAPILVFGPSLSSDIKEMIRYRLTPSVYSMDDALRISEVAITTGKKLPVHLKFDTGMGRLGFTGQALSDPVTTVRKISALPGLRIQGVYTHLATADHPEKEFTRHQIQTFSRLLTSLEGAGLRPPIAHAANSAGLISFPECHFDMVRPGIAIYGIQPSVTMDKEAFPLKPALSLKTKIVQIKTVPAGFSISYGRSWTASKPTAIATLACGYGDGFPRLLSNNAEVLVRGRRAPLRGRICMDLCMIDISGIPDVCTGDTATLIGKDGSDEILAETLAETIGTIGYELVTGLMPRVPRVIMQH</sequence>
<evidence type="ECO:0000256" key="1">
    <source>
        <dbReference type="ARBA" id="ARBA00000316"/>
    </source>
</evidence>
<feature type="active site" description="Proton acceptor; specific for D-alanine" evidence="5">
    <location>
        <position position="37"/>
    </location>
</feature>
<comment type="similarity">
    <text evidence="5">Belongs to the alanine racemase family.</text>
</comment>
<dbReference type="InterPro" id="IPR020622">
    <property type="entry name" value="Ala_racemase_pyridoxalP-BS"/>
</dbReference>
<evidence type="ECO:0000259" key="8">
    <source>
        <dbReference type="SMART" id="SM01005"/>
    </source>
</evidence>
<organism evidence="9 10">
    <name type="scientific">Desulfobotulus mexicanus</name>
    <dbReference type="NCBI Taxonomy" id="2586642"/>
    <lineage>
        <taxon>Bacteria</taxon>
        <taxon>Pseudomonadati</taxon>
        <taxon>Thermodesulfobacteriota</taxon>
        <taxon>Desulfobacteria</taxon>
        <taxon>Desulfobacterales</taxon>
        <taxon>Desulfobacteraceae</taxon>
        <taxon>Desulfobotulus</taxon>
    </lineage>
</organism>
<dbReference type="UniPathway" id="UPA00042">
    <property type="reaction ID" value="UER00497"/>
</dbReference>
<dbReference type="FunFam" id="3.20.20.10:FF:000002">
    <property type="entry name" value="Alanine racemase"/>
    <property type="match status" value="1"/>
</dbReference>
<dbReference type="Pfam" id="PF00842">
    <property type="entry name" value="Ala_racemase_C"/>
    <property type="match status" value="1"/>
</dbReference>
<dbReference type="RefSeq" id="WP_139448516.1">
    <property type="nucleotide sequence ID" value="NZ_VDMB01000010.1"/>
</dbReference>
<evidence type="ECO:0000313" key="9">
    <source>
        <dbReference type="EMBL" id="TYT74538.1"/>
    </source>
</evidence>
<dbReference type="GO" id="GO:0008784">
    <property type="term" value="F:alanine racemase activity"/>
    <property type="evidence" value="ECO:0007669"/>
    <property type="project" value="UniProtKB-UniRule"/>
</dbReference>
<dbReference type="InterPro" id="IPR009006">
    <property type="entry name" value="Ala_racemase/Decarboxylase_C"/>
</dbReference>
<feature type="active site" description="Proton acceptor; specific for L-alanine" evidence="5">
    <location>
        <position position="268"/>
    </location>
</feature>
<accession>A0A5S5MFR6</accession>
<dbReference type="NCBIfam" id="TIGR00492">
    <property type="entry name" value="alr"/>
    <property type="match status" value="1"/>
</dbReference>
<proteinExistence type="inferred from homology"/>
<dbReference type="Pfam" id="PF01168">
    <property type="entry name" value="Ala_racemase_N"/>
    <property type="match status" value="1"/>
</dbReference>
<feature type="domain" description="Alanine racemase C-terminal" evidence="8">
    <location>
        <begin position="247"/>
        <end position="375"/>
    </location>
</feature>
<comment type="function">
    <text evidence="5">Catalyzes the interconversion of L-alanine and D-alanine. May also act on other amino acids.</text>
</comment>
<dbReference type="PROSITE" id="PS00395">
    <property type="entry name" value="ALANINE_RACEMASE"/>
    <property type="match status" value="1"/>
</dbReference>
<dbReference type="PANTHER" id="PTHR30511">
    <property type="entry name" value="ALANINE RACEMASE"/>
    <property type="match status" value="1"/>
</dbReference>
<comment type="catalytic activity">
    <reaction evidence="1 5">
        <text>L-alanine = D-alanine</text>
        <dbReference type="Rhea" id="RHEA:20249"/>
        <dbReference type="ChEBI" id="CHEBI:57416"/>
        <dbReference type="ChEBI" id="CHEBI:57972"/>
        <dbReference type="EC" id="5.1.1.1"/>
    </reaction>
</comment>
<comment type="caution">
    <text evidence="9">The sequence shown here is derived from an EMBL/GenBank/DDBJ whole genome shotgun (WGS) entry which is preliminary data.</text>
</comment>
<reference evidence="9 10" key="1">
    <citation type="submission" date="2019-06" db="EMBL/GenBank/DDBJ databases">
        <title>Desulfobotulus mexicanus sp. nov., a novel sulfate-reducing bacterium isolated from the sediment of an alkaline crater lake in Mexico.</title>
        <authorList>
            <person name="Hirschler-Rea A."/>
        </authorList>
    </citation>
    <scope>NUCLEOTIDE SEQUENCE [LARGE SCALE GENOMIC DNA]</scope>
    <source>
        <strain evidence="9 10">PAR22N</strain>
    </source>
</reference>
<dbReference type="OrthoDB" id="9813814at2"/>
<feature type="binding site" evidence="5 7">
    <location>
        <position position="316"/>
    </location>
    <ligand>
        <name>substrate</name>
    </ligand>
</feature>
<evidence type="ECO:0000256" key="7">
    <source>
        <dbReference type="PIRSR" id="PIRSR600821-52"/>
    </source>
</evidence>
<dbReference type="EC" id="5.1.1.1" evidence="5"/>
<dbReference type="GO" id="GO:0030632">
    <property type="term" value="P:D-alanine biosynthetic process"/>
    <property type="evidence" value="ECO:0007669"/>
    <property type="project" value="UniProtKB-UniRule"/>
</dbReference>
<dbReference type="SUPFAM" id="SSF51419">
    <property type="entry name" value="PLP-binding barrel"/>
    <property type="match status" value="1"/>
</dbReference>
<dbReference type="AlphaFoldDB" id="A0A5S5MFR6"/>
<feature type="modified residue" description="N6-(pyridoxal phosphate)lysine" evidence="5 6">
    <location>
        <position position="37"/>
    </location>
</feature>
<dbReference type="HAMAP" id="MF_01201">
    <property type="entry name" value="Ala_racemase"/>
    <property type="match status" value="1"/>
</dbReference>
<evidence type="ECO:0000256" key="5">
    <source>
        <dbReference type="HAMAP-Rule" id="MF_01201"/>
    </source>
</evidence>
<dbReference type="GO" id="GO:0030170">
    <property type="term" value="F:pyridoxal phosphate binding"/>
    <property type="evidence" value="ECO:0007669"/>
    <property type="project" value="UniProtKB-UniRule"/>
</dbReference>
<dbReference type="InterPro" id="IPR029066">
    <property type="entry name" value="PLP-binding_barrel"/>
</dbReference>
<protein>
    <recommendedName>
        <fullName evidence="5">Alanine racemase</fullName>
        <ecNumber evidence="5">5.1.1.1</ecNumber>
    </recommendedName>
</protein>
<dbReference type="InterPro" id="IPR001608">
    <property type="entry name" value="Ala_racemase_N"/>
</dbReference>
<dbReference type="Gene3D" id="3.20.20.10">
    <property type="entry name" value="Alanine racemase"/>
    <property type="match status" value="1"/>
</dbReference>
<evidence type="ECO:0000256" key="3">
    <source>
        <dbReference type="ARBA" id="ARBA00022898"/>
    </source>
</evidence>
<dbReference type="SMART" id="SM01005">
    <property type="entry name" value="Ala_racemase_C"/>
    <property type="match status" value="1"/>
</dbReference>
<keyword evidence="4 5" id="KW-0413">Isomerase</keyword>
<evidence type="ECO:0000313" key="10">
    <source>
        <dbReference type="Proteomes" id="UP000321899"/>
    </source>
</evidence>
<evidence type="ECO:0000256" key="4">
    <source>
        <dbReference type="ARBA" id="ARBA00023235"/>
    </source>
</evidence>
<dbReference type="PRINTS" id="PR00992">
    <property type="entry name" value="ALARACEMASE"/>
</dbReference>
<comment type="cofactor">
    <cofactor evidence="2 5 6">
        <name>pyridoxal 5'-phosphate</name>
        <dbReference type="ChEBI" id="CHEBI:597326"/>
    </cofactor>
</comment>
<keyword evidence="3 5" id="KW-0663">Pyridoxal phosphate</keyword>
<dbReference type="InterPro" id="IPR000821">
    <property type="entry name" value="Ala_racemase"/>
</dbReference>
<keyword evidence="10" id="KW-1185">Reference proteome</keyword>
<name>A0A5S5MFR6_9BACT</name>
<gene>
    <name evidence="9" type="ORF">FIM25_09190</name>
</gene>
<feature type="binding site" evidence="5 7">
    <location>
        <position position="135"/>
    </location>
    <ligand>
        <name>substrate</name>
    </ligand>
</feature>
<dbReference type="InterPro" id="IPR011079">
    <property type="entry name" value="Ala_racemase_C"/>
</dbReference>
<comment type="pathway">
    <text evidence="5">Amino-acid biosynthesis; D-alanine biosynthesis; D-alanine from L-alanine: step 1/1.</text>
</comment>
<evidence type="ECO:0000256" key="6">
    <source>
        <dbReference type="PIRSR" id="PIRSR600821-50"/>
    </source>
</evidence>